<dbReference type="Proteomes" id="UP000294933">
    <property type="component" value="Unassembled WGS sequence"/>
</dbReference>
<feature type="compositionally biased region" description="Low complexity" evidence="1">
    <location>
        <begin position="391"/>
        <end position="401"/>
    </location>
</feature>
<feature type="region of interest" description="Disordered" evidence="1">
    <location>
        <begin position="690"/>
        <end position="751"/>
    </location>
</feature>
<dbReference type="CDD" id="cd02440">
    <property type="entry name" value="AdoMet_MTases"/>
    <property type="match status" value="1"/>
</dbReference>
<feature type="compositionally biased region" description="Low complexity" evidence="1">
    <location>
        <begin position="149"/>
        <end position="163"/>
    </location>
</feature>
<feature type="compositionally biased region" description="Basic and acidic residues" evidence="1">
    <location>
        <begin position="423"/>
        <end position="439"/>
    </location>
</feature>
<dbReference type="InterPro" id="IPR041698">
    <property type="entry name" value="Methyltransf_25"/>
</dbReference>
<feature type="compositionally biased region" description="Low complexity" evidence="1">
    <location>
        <begin position="440"/>
        <end position="458"/>
    </location>
</feature>
<feature type="compositionally biased region" description="Basic and acidic residues" evidence="1">
    <location>
        <begin position="27"/>
        <end position="36"/>
    </location>
</feature>
<feature type="compositionally biased region" description="Pro residues" evidence="1">
    <location>
        <begin position="93"/>
        <end position="106"/>
    </location>
</feature>
<name>A0A4Y7PQD0_9AGAM</name>
<keyword evidence="4" id="KW-1185">Reference proteome</keyword>
<feature type="region of interest" description="Disordered" evidence="1">
    <location>
        <begin position="609"/>
        <end position="645"/>
    </location>
</feature>
<protein>
    <recommendedName>
        <fullName evidence="2">Methyltransferase domain-containing protein</fullName>
    </recommendedName>
</protein>
<dbReference type="OrthoDB" id="2013972at2759"/>
<feature type="compositionally biased region" description="Low complexity" evidence="1">
    <location>
        <begin position="107"/>
        <end position="116"/>
    </location>
</feature>
<dbReference type="InterPro" id="IPR029063">
    <property type="entry name" value="SAM-dependent_MTases_sf"/>
</dbReference>
<proteinExistence type="predicted"/>
<feature type="compositionally biased region" description="Basic and acidic residues" evidence="1">
    <location>
        <begin position="43"/>
        <end position="58"/>
    </location>
</feature>
<dbReference type="EMBL" id="ML170225">
    <property type="protein sequence ID" value="TDL17246.1"/>
    <property type="molecule type" value="Genomic_DNA"/>
</dbReference>
<evidence type="ECO:0000313" key="3">
    <source>
        <dbReference type="EMBL" id="TDL17246.1"/>
    </source>
</evidence>
<gene>
    <name evidence="3" type="ORF">BD410DRAFT_580873</name>
</gene>
<feature type="region of interest" description="Disordered" evidence="1">
    <location>
        <begin position="1007"/>
        <end position="1071"/>
    </location>
</feature>
<evidence type="ECO:0000313" key="4">
    <source>
        <dbReference type="Proteomes" id="UP000294933"/>
    </source>
</evidence>
<feature type="compositionally biased region" description="Low complexity" evidence="1">
    <location>
        <begin position="8"/>
        <end position="23"/>
    </location>
</feature>
<dbReference type="Gene3D" id="3.40.50.150">
    <property type="entry name" value="Vaccinia Virus protein VP39"/>
    <property type="match status" value="1"/>
</dbReference>
<feature type="region of interest" description="Disordered" evidence="1">
    <location>
        <begin position="1"/>
        <end position="116"/>
    </location>
</feature>
<dbReference type="SUPFAM" id="SSF53335">
    <property type="entry name" value="S-adenosyl-L-methionine-dependent methyltransferases"/>
    <property type="match status" value="1"/>
</dbReference>
<feature type="compositionally biased region" description="Basic and acidic residues" evidence="1">
    <location>
        <begin position="179"/>
        <end position="188"/>
    </location>
</feature>
<feature type="compositionally biased region" description="Polar residues" evidence="1">
    <location>
        <begin position="1051"/>
        <end position="1065"/>
    </location>
</feature>
<dbReference type="AlphaFoldDB" id="A0A4Y7PQD0"/>
<feature type="compositionally biased region" description="Low complexity" evidence="1">
    <location>
        <begin position="772"/>
        <end position="795"/>
    </location>
</feature>
<evidence type="ECO:0000256" key="1">
    <source>
        <dbReference type="SAM" id="MobiDB-lite"/>
    </source>
</evidence>
<feature type="region of interest" description="Disordered" evidence="1">
    <location>
        <begin position="521"/>
        <end position="580"/>
    </location>
</feature>
<dbReference type="PANTHER" id="PTHR43591:SF105">
    <property type="entry name" value="METHYLTRANSFERASE DOMAIN-CONTAINING PROTEIN-RELATED"/>
    <property type="match status" value="1"/>
</dbReference>
<sequence length="1085" mass="118291">MLDDLRRLPTLSLTSRPSTATATVTDPLRRGARERPPSPTRTSRRDPQEHVLRPRTADARAPQSHVTAQKRIRTRGHTNSYVNSNSDLQPTSSLPPLPPPARPPRNPARLRLPQRPSTASGVLEGRFSMGLHATTHALSSARTDATTGPLPASLSAKSAKTTSFKLMSSGTPSTSTLESTRKPRDRTPPESAKFSTADRTILAELRHSITARESQFIMRGGKKHHPYSVMEVPYPRSYERIVVDHDVWEVGFTQQLSKSVTFHTFDTPPAKVLEIGCGTGTWIMNCARVWKQTHFVGVDIVPLQPDLQRVGSSDIASRVTWVQANFLDGLPFPNDEFDFVHIMRIARAVPEDKWDSLIEEIMRVMKPGAAIEVIEEDLYFPGSPADPMLFAPSSPITSPTTSAPPLPSQLPGTPLSAPVPQRLRTDSMVKVRRSSDATHPKVPSDSGSSSTSPAVVAAKPRRASDAQTRNGREPSPHRHSRDRRSTSTTRPGPSSRPSSITDLDFGALYDKAARQIQAHMPTMYNSSSQTAVTRKSPSTKPQVPALRPSRLSNAASRGSDTHTPRASMNLSTSSVATGGGDAGGSVSALNLSTSPPISASTVSLASSLASSSSAHHAKGGVTSPGERARTMYFPSPRGGASEDPRDHSVLETIYREMHSARFINLSPLALLTNLFGLYFKDVRSHAPISFAFPPRAPRGKDGGSYWDSDDDDAEDIGLHNFDQQLIPKSADSNKESKRSAKQKRKRSIIGTSQIVNKKQPYIIIDNSRAPAVPRSAISRSPRPSLSRNSSTTSVATITPDDGQSPASSVSPPLADMLPGGVAYTRPGRKDSVRNTNSLPNQTLAFDLKSLNLHLSARVQEVLACAEAMWDWVLEHQAQIKRDRPSLPLLPPLSAISHPYLSPQLTFAHPMYAVSAPLHIVQQALPLPKQQQLEAGEDSGRDSWVWKTIRDMTRADFDACLMRFEMDMRDRISLGVALKQELHWPVSHIARSSERRSFDAACRTWDALDRPETPSTPTPEFPNGQPSQINAESESEAESAGESSCLVRSESHNGNEASRSGSSETTAPPPITLSRTFRVFAAWKAT</sequence>
<accession>A0A4Y7PQD0</accession>
<feature type="compositionally biased region" description="Polar residues" evidence="1">
    <location>
        <begin position="77"/>
        <end position="87"/>
    </location>
</feature>
<dbReference type="GO" id="GO:0008168">
    <property type="term" value="F:methyltransferase activity"/>
    <property type="evidence" value="ECO:0007669"/>
    <property type="project" value="TreeGrafter"/>
</dbReference>
<dbReference type="PANTHER" id="PTHR43591">
    <property type="entry name" value="METHYLTRANSFERASE"/>
    <property type="match status" value="1"/>
</dbReference>
<feature type="compositionally biased region" description="Low complexity" evidence="1">
    <location>
        <begin position="486"/>
        <end position="499"/>
    </location>
</feature>
<dbReference type="VEuPathDB" id="FungiDB:BD410DRAFT_580873"/>
<feature type="region of interest" description="Disordered" evidence="1">
    <location>
        <begin position="138"/>
        <end position="195"/>
    </location>
</feature>
<reference evidence="3 4" key="1">
    <citation type="submission" date="2018-06" db="EMBL/GenBank/DDBJ databases">
        <title>A transcriptomic atlas of mushroom development highlights an independent origin of complex multicellularity.</title>
        <authorList>
            <consortium name="DOE Joint Genome Institute"/>
            <person name="Krizsan K."/>
            <person name="Almasi E."/>
            <person name="Merenyi Z."/>
            <person name="Sahu N."/>
            <person name="Viragh M."/>
            <person name="Koszo T."/>
            <person name="Mondo S."/>
            <person name="Kiss B."/>
            <person name="Balint B."/>
            <person name="Kues U."/>
            <person name="Barry K."/>
            <person name="Hegedus J.C."/>
            <person name="Henrissat B."/>
            <person name="Johnson J."/>
            <person name="Lipzen A."/>
            <person name="Ohm R."/>
            <person name="Nagy I."/>
            <person name="Pangilinan J."/>
            <person name="Yan J."/>
            <person name="Xiong Y."/>
            <person name="Grigoriev I.V."/>
            <person name="Hibbett D.S."/>
            <person name="Nagy L.G."/>
        </authorList>
    </citation>
    <scope>NUCLEOTIDE SEQUENCE [LARGE SCALE GENOMIC DNA]</scope>
    <source>
        <strain evidence="3 4">SZMC22713</strain>
    </source>
</reference>
<evidence type="ECO:0000259" key="2">
    <source>
        <dbReference type="Pfam" id="PF13649"/>
    </source>
</evidence>
<dbReference type="STRING" id="50990.A0A4Y7PQD0"/>
<feature type="compositionally biased region" description="Polar residues" evidence="1">
    <location>
        <begin position="564"/>
        <end position="576"/>
    </location>
</feature>
<feature type="domain" description="Methyltransferase" evidence="2">
    <location>
        <begin position="272"/>
        <end position="368"/>
    </location>
</feature>
<organism evidence="3 4">
    <name type="scientific">Rickenella mellea</name>
    <dbReference type="NCBI Taxonomy" id="50990"/>
    <lineage>
        <taxon>Eukaryota</taxon>
        <taxon>Fungi</taxon>
        <taxon>Dikarya</taxon>
        <taxon>Basidiomycota</taxon>
        <taxon>Agaricomycotina</taxon>
        <taxon>Agaricomycetes</taxon>
        <taxon>Hymenochaetales</taxon>
        <taxon>Rickenellaceae</taxon>
        <taxon>Rickenella</taxon>
    </lineage>
</organism>
<feature type="compositionally biased region" description="Polar residues" evidence="1">
    <location>
        <begin position="523"/>
        <end position="541"/>
    </location>
</feature>
<feature type="region of interest" description="Disordered" evidence="1">
    <location>
        <begin position="772"/>
        <end position="817"/>
    </location>
</feature>
<feature type="region of interest" description="Disordered" evidence="1">
    <location>
        <begin position="390"/>
        <end position="503"/>
    </location>
</feature>
<dbReference type="Pfam" id="PF13649">
    <property type="entry name" value="Methyltransf_25"/>
    <property type="match status" value="1"/>
</dbReference>
<feature type="compositionally biased region" description="Polar residues" evidence="1">
    <location>
        <begin position="164"/>
        <end position="178"/>
    </location>
</feature>